<reference evidence="2" key="2">
    <citation type="submission" date="2025-08" db="UniProtKB">
        <authorList>
            <consortium name="RefSeq"/>
        </authorList>
    </citation>
    <scope>IDENTIFICATION</scope>
    <source>
        <tissue evidence="2">Leaf</tissue>
    </source>
</reference>
<reference evidence="1" key="1">
    <citation type="journal article" date="2014" name="Nat. Commun.">
        <title>The tobacco genome sequence and its comparison with those of tomato and potato.</title>
        <authorList>
            <person name="Sierro N."/>
            <person name="Battey J.N."/>
            <person name="Ouadi S."/>
            <person name="Bakaher N."/>
            <person name="Bovet L."/>
            <person name="Willig A."/>
            <person name="Goepfert S."/>
            <person name="Peitsch M.C."/>
            <person name="Ivanov N.V."/>
        </authorList>
    </citation>
    <scope>NUCLEOTIDE SEQUENCE [LARGE SCALE GENOMIC DNA]</scope>
</reference>
<evidence type="ECO:0000313" key="1">
    <source>
        <dbReference type="Proteomes" id="UP000790787"/>
    </source>
</evidence>
<keyword evidence="1" id="KW-1185">Reference proteome</keyword>
<evidence type="ECO:0000313" key="2">
    <source>
        <dbReference type="RefSeq" id="XP_075093692.1"/>
    </source>
</evidence>
<protein>
    <submittedName>
        <fullName evidence="2">Uncharacterized protein LOC107772267 isoform X2</fullName>
    </submittedName>
</protein>
<proteinExistence type="predicted"/>
<sequence length="130" mass="14730">MQDVLAIVIKCGPSTYAANGRKIQEFIIMDKQAKTIEPMLNAYKMKSTSSAGFVIVVPFEDEIIAISNIQAQPQGQIFYVEAELSLPNENQRFCVLTCSDCKQLFMRSFSRRTIYCTNCQRSTHLIPSYC</sequence>
<organism evidence="1 2">
    <name type="scientific">Nicotiana tabacum</name>
    <name type="common">Common tobacco</name>
    <dbReference type="NCBI Taxonomy" id="4097"/>
    <lineage>
        <taxon>Eukaryota</taxon>
        <taxon>Viridiplantae</taxon>
        <taxon>Streptophyta</taxon>
        <taxon>Embryophyta</taxon>
        <taxon>Tracheophyta</taxon>
        <taxon>Spermatophyta</taxon>
        <taxon>Magnoliopsida</taxon>
        <taxon>eudicotyledons</taxon>
        <taxon>Gunneridae</taxon>
        <taxon>Pentapetalae</taxon>
        <taxon>asterids</taxon>
        <taxon>lamiids</taxon>
        <taxon>Solanales</taxon>
        <taxon>Solanaceae</taxon>
        <taxon>Nicotianoideae</taxon>
        <taxon>Nicotianeae</taxon>
        <taxon>Nicotiana</taxon>
    </lineage>
</organism>
<dbReference type="RefSeq" id="XP_075093692.1">
    <property type="nucleotide sequence ID" value="XM_075237591.1"/>
</dbReference>
<name>A0AC58T8Y0_TOBAC</name>
<dbReference type="Proteomes" id="UP000790787">
    <property type="component" value="Chromosome 18"/>
</dbReference>
<gene>
    <name evidence="2" type="primary">LOC107772267</name>
</gene>
<accession>A0AC58T8Y0</accession>